<evidence type="ECO:0000313" key="3">
    <source>
        <dbReference type="Proteomes" id="UP001241472"/>
    </source>
</evidence>
<comment type="caution">
    <text evidence="2">The sequence shown here is derived from an EMBL/GenBank/DDBJ whole genome shotgun (WGS) entry which is preliminary data.</text>
</comment>
<accession>A0ABT9PUM8</accession>
<keyword evidence="1" id="KW-0472">Membrane</keyword>
<name>A0ABT9PUM8_9HYPH</name>
<sequence>MQNAFTPFLPDALGAPAPTPASAGPLHFVGENKRRAEAKPSRTIIISMLAAGFLTLFAASALAVQSLVELDRSFKAELV</sequence>
<gene>
    <name evidence="2" type="ORF">J2T09_002326</name>
</gene>
<dbReference type="Proteomes" id="UP001241472">
    <property type="component" value="Unassembled WGS sequence"/>
</dbReference>
<organism evidence="2 3">
    <name type="scientific">Neorhizobium huautlense</name>
    <dbReference type="NCBI Taxonomy" id="67774"/>
    <lineage>
        <taxon>Bacteria</taxon>
        <taxon>Pseudomonadati</taxon>
        <taxon>Pseudomonadota</taxon>
        <taxon>Alphaproteobacteria</taxon>
        <taxon>Hyphomicrobiales</taxon>
        <taxon>Rhizobiaceae</taxon>
        <taxon>Rhizobium/Agrobacterium group</taxon>
        <taxon>Neorhizobium</taxon>
    </lineage>
</organism>
<keyword evidence="3" id="KW-1185">Reference proteome</keyword>
<dbReference type="RefSeq" id="WP_306834412.1">
    <property type="nucleotide sequence ID" value="NZ_JAUSRF010000006.1"/>
</dbReference>
<reference evidence="2 3" key="1">
    <citation type="submission" date="2023-07" db="EMBL/GenBank/DDBJ databases">
        <title>Sorghum-associated microbial communities from plants grown in Nebraska, USA.</title>
        <authorList>
            <person name="Schachtman D."/>
        </authorList>
    </citation>
    <scope>NUCLEOTIDE SEQUENCE [LARGE SCALE GENOMIC DNA]</scope>
    <source>
        <strain evidence="2 3">DS1307</strain>
    </source>
</reference>
<dbReference type="EMBL" id="JAUSRF010000006">
    <property type="protein sequence ID" value="MDP9837574.1"/>
    <property type="molecule type" value="Genomic_DNA"/>
</dbReference>
<keyword evidence="1" id="KW-0812">Transmembrane</keyword>
<proteinExistence type="predicted"/>
<evidence type="ECO:0000256" key="1">
    <source>
        <dbReference type="SAM" id="Phobius"/>
    </source>
</evidence>
<protein>
    <submittedName>
        <fullName evidence="2">Uncharacterized protein</fullName>
    </submittedName>
</protein>
<keyword evidence="1" id="KW-1133">Transmembrane helix</keyword>
<evidence type="ECO:0000313" key="2">
    <source>
        <dbReference type="EMBL" id="MDP9837574.1"/>
    </source>
</evidence>
<feature type="transmembrane region" description="Helical" evidence="1">
    <location>
        <begin position="43"/>
        <end position="64"/>
    </location>
</feature>